<protein>
    <submittedName>
        <fullName evidence="2">Uncharacterized protein</fullName>
    </submittedName>
</protein>
<sequence length="85" mass="9320">MTEYNRDELLTIIQMLAGITLTVGYAFSIAHFHSTVPAFALIGSAVGLAIIVGCWLGLKHLTFMLTIILTSIIYAIYFNFGAMFS</sequence>
<dbReference type="RefSeq" id="WP_122973331.1">
    <property type="nucleotide sequence ID" value="NZ_RHLQ01000053.1"/>
</dbReference>
<dbReference type="Proteomes" id="UP000279909">
    <property type="component" value="Unassembled WGS sequence"/>
</dbReference>
<proteinExistence type="predicted"/>
<dbReference type="AlphaFoldDB" id="A0A3M8H4J1"/>
<keyword evidence="3" id="KW-1185">Reference proteome</keyword>
<name>A0A3M8H4J1_9BACI</name>
<dbReference type="EMBL" id="RHLQ01000053">
    <property type="protein sequence ID" value="RNC97346.1"/>
    <property type="molecule type" value="Genomic_DNA"/>
</dbReference>
<keyword evidence="1" id="KW-0472">Membrane</keyword>
<organism evidence="2 3">
    <name type="scientific">Lysinibacillus halotolerans</name>
    <dbReference type="NCBI Taxonomy" id="1368476"/>
    <lineage>
        <taxon>Bacteria</taxon>
        <taxon>Bacillati</taxon>
        <taxon>Bacillota</taxon>
        <taxon>Bacilli</taxon>
        <taxon>Bacillales</taxon>
        <taxon>Bacillaceae</taxon>
        <taxon>Lysinibacillus</taxon>
    </lineage>
</organism>
<reference evidence="2 3" key="1">
    <citation type="journal article" date="2014" name="Int. J. Syst. Evol. Microbiol.">
        <title>Lysinibacillus halotolerans sp. nov., isolated from saline-alkaline soil.</title>
        <authorList>
            <person name="Kong D."/>
            <person name="Wang Y."/>
            <person name="Zhao B."/>
            <person name="Li Y."/>
            <person name="Song J."/>
            <person name="Zhai Y."/>
            <person name="Zhang C."/>
            <person name="Wang H."/>
            <person name="Chen X."/>
            <person name="Zhao B."/>
            <person name="Ruan Z."/>
        </authorList>
    </citation>
    <scope>NUCLEOTIDE SEQUENCE [LARGE SCALE GENOMIC DNA]</scope>
    <source>
        <strain evidence="2 3">MCCC 1A12703</strain>
    </source>
</reference>
<dbReference type="OrthoDB" id="2453380at2"/>
<keyword evidence="1" id="KW-0812">Transmembrane</keyword>
<keyword evidence="1" id="KW-1133">Transmembrane helix</keyword>
<evidence type="ECO:0000256" key="1">
    <source>
        <dbReference type="SAM" id="Phobius"/>
    </source>
</evidence>
<evidence type="ECO:0000313" key="2">
    <source>
        <dbReference type="EMBL" id="RNC97346.1"/>
    </source>
</evidence>
<comment type="caution">
    <text evidence="2">The sequence shown here is derived from an EMBL/GenBank/DDBJ whole genome shotgun (WGS) entry which is preliminary data.</text>
</comment>
<accession>A0A3M8H4J1</accession>
<feature type="transmembrane region" description="Helical" evidence="1">
    <location>
        <begin position="38"/>
        <end position="58"/>
    </location>
</feature>
<evidence type="ECO:0000313" key="3">
    <source>
        <dbReference type="Proteomes" id="UP000279909"/>
    </source>
</evidence>
<gene>
    <name evidence="2" type="ORF">EC501_15900</name>
</gene>
<feature type="transmembrane region" description="Helical" evidence="1">
    <location>
        <begin position="65"/>
        <end position="84"/>
    </location>
</feature>
<feature type="transmembrane region" description="Helical" evidence="1">
    <location>
        <begin position="12"/>
        <end position="32"/>
    </location>
</feature>